<evidence type="ECO:0000313" key="6">
    <source>
        <dbReference type="Proteomes" id="UP000811481"/>
    </source>
</evidence>
<evidence type="ECO:0000256" key="4">
    <source>
        <dbReference type="SAM" id="Phobius"/>
    </source>
</evidence>
<accession>A0ABS5K3G8</accession>
<gene>
    <name evidence="5" type="ORF">J8J04_01830</name>
</gene>
<feature type="transmembrane region" description="Helical" evidence="4">
    <location>
        <begin position="21"/>
        <end position="40"/>
    </location>
</feature>
<organism evidence="5 6">
    <name type="scientific">'Fragaria x ananassa' phyllody phytoplasma</name>
    <dbReference type="NCBI Taxonomy" id="2358428"/>
    <lineage>
        <taxon>Bacteria</taxon>
        <taxon>Bacillati</taxon>
        <taxon>Mycoplasmatota</taxon>
        <taxon>Mollicutes</taxon>
        <taxon>Acholeplasmatales</taxon>
        <taxon>Acholeplasmataceae</taxon>
        <taxon>Candidatus Phytoplasma</taxon>
        <taxon>16SrXIII (Mexican periwinkle virescence group)</taxon>
    </lineage>
</organism>
<comment type="similarity">
    <text evidence="1">Belongs to the multi antimicrobial extrusion (MATE) (TC 2.A.66.1) family.</text>
</comment>
<proteinExistence type="inferred from homology"/>
<protein>
    <recommendedName>
        <fullName evidence="3">Multidrug-efflux transporter</fullName>
    </recommendedName>
</protein>
<feature type="transmembrane region" description="Helical" evidence="4">
    <location>
        <begin position="219"/>
        <end position="241"/>
    </location>
</feature>
<keyword evidence="2" id="KW-0813">Transport</keyword>
<evidence type="ECO:0000313" key="5">
    <source>
        <dbReference type="EMBL" id="MBS2126423.1"/>
    </source>
</evidence>
<dbReference type="Proteomes" id="UP000811481">
    <property type="component" value="Unassembled WGS sequence"/>
</dbReference>
<feature type="transmembrane region" description="Helical" evidence="4">
    <location>
        <begin position="354"/>
        <end position="374"/>
    </location>
</feature>
<evidence type="ECO:0000256" key="3">
    <source>
        <dbReference type="ARBA" id="ARBA00031636"/>
    </source>
</evidence>
<dbReference type="PANTHER" id="PTHR43298">
    <property type="entry name" value="MULTIDRUG RESISTANCE PROTEIN NORM-RELATED"/>
    <property type="match status" value="1"/>
</dbReference>
<evidence type="ECO:0000256" key="2">
    <source>
        <dbReference type="ARBA" id="ARBA00022448"/>
    </source>
</evidence>
<evidence type="ECO:0000256" key="1">
    <source>
        <dbReference type="ARBA" id="ARBA00010199"/>
    </source>
</evidence>
<dbReference type="RefSeq" id="WP_212331561.1">
    <property type="nucleotide sequence ID" value="NZ_JAGVRH010000005.1"/>
</dbReference>
<keyword evidence="6" id="KW-1185">Reference proteome</keyword>
<dbReference type="InterPro" id="IPR050222">
    <property type="entry name" value="MATE_MdtK"/>
</dbReference>
<comment type="caution">
    <text evidence="5">The sequence shown here is derived from an EMBL/GenBank/DDBJ whole genome shotgun (WGS) entry which is preliminary data.</text>
</comment>
<sequence>MKHEQELLGKKEKLNKLVLEGNLIKSLWIISFPIIVFNVFKTLFANVDTLFAVGSVNPKAIGSFIQFSKSIQVIIDSIGICLGIVGVTLVTREIGRNKNVYTPKAHQIVSSVFVLLILVSFVVAFIMVIYAEPFCNNIMGLGKYILNNDLSHENKKKCIFAFRLKMLGVILLAINVFFLGTERILRKIKKILILNCIMMALKIGLSFFIFYIMKQQNALGLEIASVLAHTSITLVAFGTLFNKNNPFCLKIKDFSCKSFLANKQIIKTILKFSIPLMLGKMIYEFGRLLTLWMIESNPQTPFCGFQGLGDGTLGKIGVADGVVGLFAQISFALKEGQLMIVSANLGNKNIKRAIKTLVISCISVLLIFMITYLICAPTKYYGLGLGEYIYLFFKNLGKTTKDTIIPEGFSEFLMGALLTTGLITTQLEILSIFLIATKQPKYDLFLSFGRVFLFRIPFLYLLRAFVFLPESNNEYYVYSTANFFSNLIMFLFMLFFCCRSIAKIKKNETNDILAKSAYKNNV</sequence>
<name>A0ABS5K3G8_9MOLU</name>
<feature type="transmembrane region" description="Helical" evidence="4">
    <location>
        <begin position="412"/>
        <end position="436"/>
    </location>
</feature>
<reference evidence="5" key="1">
    <citation type="submission" date="2021-04" db="EMBL/GenBank/DDBJ databases">
        <title>Draft genome sequence of StrPh-CL8, a phytoplasma strain causing strawberry phyllody in Chile.</title>
        <authorList>
            <person name="Cui W."/>
            <person name="Zamorano A."/>
            <person name="Fiore N."/>
        </authorList>
    </citation>
    <scope>NUCLEOTIDE SEQUENCE [LARGE SCALE GENOMIC DNA]</scope>
    <source>
        <strain evidence="5">StrPh-Cl</strain>
    </source>
</reference>
<keyword evidence="4" id="KW-0472">Membrane</keyword>
<feature type="transmembrane region" description="Helical" evidence="4">
    <location>
        <begin position="112"/>
        <end position="131"/>
    </location>
</feature>
<feature type="transmembrane region" description="Helical" evidence="4">
    <location>
        <begin position="448"/>
        <end position="469"/>
    </location>
</feature>
<feature type="transmembrane region" description="Helical" evidence="4">
    <location>
        <begin position="160"/>
        <end position="179"/>
    </location>
</feature>
<feature type="transmembrane region" description="Helical" evidence="4">
    <location>
        <begin position="475"/>
        <end position="497"/>
    </location>
</feature>
<feature type="transmembrane region" description="Helical" evidence="4">
    <location>
        <begin position="71"/>
        <end position="91"/>
    </location>
</feature>
<keyword evidence="4" id="KW-1133">Transmembrane helix</keyword>
<dbReference type="PANTHER" id="PTHR43298:SF2">
    <property type="entry name" value="FMN_FAD EXPORTER YEEO-RELATED"/>
    <property type="match status" value="1"/>
</dbReference>
<feature type="transmembrane region" description="Helical" evidence="4">
    <location>
        <begin position="191"/>
        <end position="213"/>
    </location>
</feature>
<keyword evidence="4" id="KW-0812">Transmembrane</keyword>
<dbReference type="EMBL" id="JAGVRH010000005">
    <property type="protein sequence ID" value="MBS2126423.1"/>
    <property type="molecule type" value="Genomic_DNA"/>
</dbReference>